<dbReference type="Ensembl" id="ENSSANT00000013360.1">
    <property type="protein sequence ID" value="ENSSANP00000012503.1"/>
    <property type="gene ID" value="ENSSANG00000006720.1"/>
</dbReference>
<dbReference type="Proteomes" id="UP000472260">
    <property type="component" value="Unassembled WGS sequence"/>
</dbReference>
<reference evidence="2" key="1">
    <citation type="submission" date="2025-08" db="UniProtKB">
        <authorList>
            <consortium name="Ensembl"/>
        </authorList>
    </citation>
    <scope>IDENTIFICATION</scope>
</reference>
<sequence length="85" mass="9971">MSENLWLEKACAHLIPALPLWIIEYPCRIRVVAAEVWRIVQARDIKHFERVTEFLDVTYTLVPRLVTPIKHMKIMFGLQVSSLIL</sequence>
<name>A0A671KZI8_9TELE</name>
<evidence type="ECO:0000313" key="3">
    <source>
        <dbReference type="Proteomes" id="UP000472260"/>
    </source>
</evidence>
<evidence type="ECO:0000313" key="2">
    <source>
        <dbReference type="Ensembl" id="ENSSANP00000012503.1"/>
    </source>
</evidence>
<evidence type="ECO:0000259" key="1">
    <source>
        <dbReference type="Pfam" id="PF14973"/>
    </source>
</evidence>
<dbReference type="Pfam" id="PF14973">
    <property type="entry name" value="TINF2_N"/>
    <property type="match status" value="1"/>
</dbReference>
<proteinExistence type="predicted"/>
<keyword evidence="3" id="KW-1185">Reference proteome</keyword>
<feature type="domain" description="TERF1-interacting nuclear factor 2 N-terminal" evidence="1">
    <location>
        <begin position="37"/>
        <end position="80"/>
    </location>
</feature>
<dbReference type="InterPro" id="IPR029400">
    <property type="entry name" value="TINF2_N"/>
</dbReference>
<protein>
    <recommendedName>
        <fullName evidence="1">TERF1-interacting nuclear factor 2 N-terminal domain-containing protein</fullName>
    </recommendedName>
</protein>
<accession>A0A671KZI8</accession>
<dbReference type="AlphaFoldDB" id="A0A671KZI8"/>
<reference evidence="2" key="2">
    <citation type="submission" date="2025-09" db="UniProtKB">
        <authorList>
            <consortium name="Ensembl"/>
        </authorList>
    </citation>
    <scope>IDENTIFICATION</scope>
</reference>
<organism evidence="2 3">
    <name type="scientific">Sinocyclocheilus anshuiensis</name>
    <dbReference type="NCBI Taxonomy" id="1608454"/>
    <lineage>
        <taxon>Eukaryota</taxon>
        <taxon>Metazoa</taxon>
        <taxon>Chordata</taxon>
        <taxon>Craniata</taxon>
        <taxon>Vertebrata</taxon>
        <taxon>Euteleostomi</taxon>
        <taxon>Actinopterygii</taxon>
        <taxon>Neopterygii</taxon>
        <taxon>Teleostei</taxon>
        <taxon>Ostariophysi</taxon>
        <taxon>Cypriniformes</taxon>
        <taxon>Cyprinidae</taxon>
        <taxon>Cyprininae</taxon>
        <taxon>Sinocyclocheilus</taxon>
    </lineage>
</organism>